<dbReference type="Proteomes" id="UP001218188">
    <property type="component" value="Unassembled WGS sequence"/>
</dbReference>
<evidence type="ECO:0000313" key="1">
    <source>
        <dbReference type="EMBL" id="KAJ7021797.1"/>
    </source>
</evidence>
<evidence type="ECO:0000313" key="2">
    <source>
        <dbReference type="Proteomes" id="UP001218188"/>
    </source>
</evidence>
<dbReference type="AlphaFoldDB" id="A0AAD6S716"/>
<protein>
    <submittedName>
        <fullName evidence="1">Uncharacterized protein</fullName>
    </submittedName>
</protein>
<proteinExistence type="predicted"/>
<dbReference type="EMBL" id="JARJCM010000223">
    <property type="protein sequence ID" value="KAJ7021797.1"/>
    <property type="molecule type" value="Genomic_DNA"/>
</dbReference>
<name>A0AAD6S716_9AGAR</name>
<comment type="caution">
    <text evidence="1">The sequence shown here is derived from an EMBL/GenBank/DDBJ whole genome shotgun (WGS) entry which is preliminary data.</text>
</comment>
<reference evidence="1" key="1">
    <citation type="submission" date="2023-03" db="EMBL/GenBank/DDBJ databases">
        <title>Massive genome expansion in bonnet fungi (Mycena s.s.) driven by repeated elements and novel gene families across ecological guilds.</title>
        <authorList>
            <consortium name="Lawrence Berkeley National Laboratory"/>
            <person name="Harder C.B."/>
            <person name="Miyauchi S."/>
            <person name="Viragh M."/>
            <person name="Kuo A."/>
            <person name="Thoen E."/>
            <person name="Andreopoulos B."/>
            <person name="Lu D."/>
            <person name="Skrede I."/>
            <person name="Drula E."/>
            <person name="Henrissat B."/>
            <person name="Morin E."/>
            <person name="Kohler A."/>
            <person name="Barry K."/>
            <person name="LaButti K."/>
            <person name="Morin E."/>
            <person name="Salamov A."/>
            <person name="Lipzen A."/>
            <person name="Mereny Z."/>
            <person name="Hegedus B."/>
            <person name="Baldrian P."/>
            <person name="Stursova M."/>
            <person name="Weitz H."/>
            <person name="Taylor A."/>
            <person name="Grigoriev I.V."/>
            <person name="Nagy L.G."/>
            <person name="Martin F."/>
            <person name="Kauserud H."/>
        </authorList>
    </citation>
    <scope>NUCLEOTIDE SEQUENCE</scope>
    <source>
        <strain evidence="1">CBHHK200</strain>
    </source>
</reference>
<organism evidence="1 2">
    <name type="scientific">Mycena alexandri</name>
    <dbReference type="NCBI Taxonomy" id="1745969"/>
    <lineage>
        <taxon>Eukaryota</taxon>
        <taxon>Fungi</taxon>
        <taxon>Dikarya</taxon>
        <taxon>Basidiomycota</taxon>
        <taxon>Agaricomycotina</taxon>
        <taxon>Agaricomycetes</taxon>
        <taxon>Agaricomycetidae</taxon>
        <taxon>Agaricales</taxon>
        <taxon>Marasmiineae</taxon>
        <taxon>Mycenaceae</taxon>
        <taxon>Mycena</taxon>
    </lineage>
</organism>
<accession>A0AAD6S716</accession>
<sequence length="249" mass="27989">MSTLRLQDQARIERATHNPFWEIVDCVRVRTTAARPFLMFWVTELHWLLSTGCARHSLDLRGFTNSKEIAALLFFLRATSTLPASSIICSNSPNLRKLDDGGKNTVQIPIDFLSPLSASRWITVPQRIQVPNERRRFSGFTRGHCPRATPRGQQDIKLRRNKSCQFFSGFGLAPSAFLEETQLPTSLGCWVALVLWYTSSFKKHTLCFVTGPRLDSNEQIPCKRSSNFTAGPSFQVPVSVLLGSVGFVI</sequence>
<gene>
    <name evidence="1" type="ORF">C8F04DRAFT_1195113</name>
</gene>
<keyword evidence="2" id="KW-1185">Reference proteome</keyword>